<proteinExistence type="predicted"/>
<dbReference type="Proteomes" id="UP001433508">
    <property type="component" value="Unassembled WGS sequence"/>
</dbReference>
<organism evidence="1 2">
    <name type="scientific">Lipomyces kononenkoae</name>
    <name type="common">Yeast</name>
    <dbReference type="NCBI Taxonomy" id="34357"/>
    <lineage>
        <taxon>Eukaryota</taxon>
        <taxon>Fungi</taxon>
        <taxon>Dikarya</taxon>
        <taxon>Ascomycota</taxon>
        <taxon>Saccharomycotina</taxon>
        <taxon>Lipomycetes</taxon>
        <taxon>Lipomycetales</taxon>
        <taxon>Lipomycetaceae</taxon>
        <taxon>Lipomyces</taxon>
    </lineage>
</organism>
<evidence type="ECO:0000313" key="2">
    <source>
        <dbReference type="Proteomes" id="UP001433508"/>
    </source>
</evidence>
<keyword evidence="2" id="KW-1185">Reference proteome</keyword>
<accession>A0ACC3T520</accession>
<gene>
    <name evidence="1" type="ORF">V1525DRAFT_431339</name>
</gene>
<reference evidence="2" key="1">
    <citation type="journal article" date="2024" name="Front. Bioeng. Biotechnol.">
        <title>Genome-scale model development and genomic sequencing of the oleaginous clade Lipomyces.</title>
        <authorList>
            <person name="Czajka J.J."/>
            <person name="Han Y."/>
            <person name="Kim J."/>
            <person name="Mondo S.J."/>
            <person name="Hofstad B.A."/>
            <person name="Robles A."/>
            <person name="Haridas S."/>
            <person name="Riley R."/>
            <person name="LaButti K."/>
            <person name="Pangilinan J."/>
            <person name="Andreopoulos W."/>
            <person name="Lipzen A."/>
            <person name="Yan J."/>
            <person name="Wang M."/>
            <person name="Ng V."/>
            <person name="Grigoriev I.V."/>
            <person name="Spatafora J.W."/>
            <person name="Magnuson J.K."/>
            <person name="Baker S.E."/>
            <person name="Pomraning K.R."/>
        </authorList>
    </citation>
    <scope>NUCLEOTIDE SEQUENCE [LARGE SCALE GENOMIC DNA]</scope>
    <source>
        <strain evidence="2">CBS 7786</strain>
    </source>
</reference>
<comment type="caution">
    <text evidence="1">The sequence shown here is derived from an EMBL/GenBank/DDBJ whole genome shotgun (WGS) entry which is preliminary data.</text>
</comment>
<evidence type="ECO:0000313" key="1">
    <source>
        <dbReference type="EMBL" id="KAK9239038.1"/>
    </source>
</evidence>
<protein>
    <submittedName>
        <fullName evidence="1">RAVE protein 1 C terminal-domain-containing protein</fullName>
    </submittedName>
</protein>
<sequence>MSLPGLHPGKPNPLHQALSTAYWDGLRLLAYASGNNLVVLSQPGVLRQTIYLDRDGGALEIEESTGRIAVVSGPKVLIYGPSNERGSLLRWALEWTIHLDLDDGVPTGVNWGTEDEIFIAGRNISLWGIFKDGPQRLWKKQLAVPAIISAFSFDAYLAATVGKNDRLVKVWRRFSYDRSNVDFDFSYLAHPRGVTGLRWRRPFSRAQSMENILYTICADGILRIWAPTDSIESSYMQMWASMDLFEALPRSSPNDIRYTFIIDNKDFTRATESAVRNAKDDEASNEKMQRLIEIASKNPDVCVVFDQNGRMAALGIENIGSRVRKAFSIFDIFYEDAPMKDFPRHSEQLSFLGFGASTPEEPDFVLLIHDFNGTIRHYDSMFANLLYPGSEPNRLTLRHVWTGHYKSVQYLTRTADGKALLSSSNHAENIVWVPRPKFGTVMLDPVSIIMAPDRVQRAVILEGGKFIVTMQSQDLVLWDCRTPKARRISYDALSSLGRKTILNLFLLPEANATKGILHVVGIFSDQHGVVWEVLLPSDYHSSTNSGTYINGTVSPGSMNGYSNGTGFKHGSSLKKLGTFQFPVLAGDDLVHVLSVDPVGWNVKLTGSMDAYTRDVVHSISSQGMVRSWTARLAPHDATIQWLQTAKVDTGIKALSLAKGSSFKKIAIVEAAALTRLTIWDIGEEHLEYEENFGSSDPIKDLDWTTTPDSQSILAVGFLNRVLLYCQLRFDYTKELPAWASFREINIRPYTPRVIGDSIWLDDGTLVIGSGNQLFTHDKKVDTHGAIKALHLTTHKLPLKNIFDIVSVLNGPLPIYHPQFVAQSIFVGKTDPTRKIFVELLKALKYSMTSHANIADIESWLGMNITGFIEPAATANATSYSARTRSQKYSQLFSNQLSEEEDYSVFNEKVATSLNEYLTKVSLPYLTSHQQISLAAIIEGMGQVEEHRRSLDENGVRYLLSFRLFVLHRESMLQMPYRDHNWAFHSKSQEILVDLVSKSFNGRMTWQQARECGIFMWLKNSSAVRPQFEMLARVVYTNSEPRNPVDCTLYYLALKKKQVLLGLWRMATWHKEQQVMLKFLANNFNEPRWKTAALKNAYVLLSKQRYEYAAAFFLLGDSLRDAVNVCVRNLCDIQLAIAIARVYEGRDDGPIFMELLKKEILPMAYRTGDRWLASWAFWNCQRKDLALKCIFSSFRDEIDIDESESGDLESKMFLVEDPVLVVLYQQIRESLKKDVHESIGITAAVETQFVLHIAKLYDRMGCDILALDLTKNWKFVDKLVTEAASSKSVLDMWG</sequence>
<name>A0ACC3T520_LIPKO</name>
<dbReference type="EMBL" id="MU971350">
    <property type="protein sequence ID" value="KAK9239038.1"/>
    <property type="molecule type" value="Genomic_DNA"/>
</dbReference>